<evidence type="ECO:0000256" key="4">
    <source>
        <dbReference type="ARBA" id="ARBA00023242"/>
    </source>
</evidence>
<evidence type="ECO:0000256" key="6">
    <source>
        <dbReference type="SAM" id="MobiDB-lite"/>
    </source>
</evidence>
<keyword evidence="4 5" id="KW-0539">Nucleus</keyword>
<organism evidence="7 8">
    <name type="scientific">Cinnamomum micranthum f. kanehirae</name>
    <dbReference type="NCBI Taxonomy" id="337451"/>
    <lineage>
        <taxon>Eukaryota</taxon>
        <taxon>Viridiplantae</taxon>
        <taxon>Streptophyta</taxon>
        <taxon>Embryophyta</taxon>
        <taxon>Tracheophyta</taxon>
        <taxon>Spermatophyta</taxon>
        <taxon>Magnoliopsida</taxon>
        <taxon>Magnoliidae</taxon>
        <taxon>Laurales</taxon>
        <taxon>Lauraceae</taxon>
        <taxon>Cinnamomum</taxon>
    </lineage>
</organism>
<dbReference type="InterPro" id="IPR045113">
    <property type="entry name" value="Rpb7-like"/>
</dbReference>
<dbReference type="PANTHER" id="PTHR12709:SF5">
    <property type="entry name" value="DNA-DIRECTED RNA POLYMERASE I SUBUNIT RPA43"/>
    <property type="match status" value="1"/>
</dbReference>
<dbReference type="GO" id="GO:0005736">
    <property type="term" value="C:RNA polymerase I complex"/>
    <property type="evidence" value="ECO:0007669"/>
    <property type="project" value="TreeGrafter"/>
</dbReference>
<dbReference type="GO" id="GO:0006362">
    <property type="term" value="P:transcription elongation by RNA polymerase I"/>
    <property type="evidence" value="ECO:0007669"/>
    <property type="project" value="TreeGrafter"/>
</dbReference>
<dbReference type="SUPFAM" id="SSF50249">
    <property type="entry name" value="Nucleic acid-binding proteins"/>
    <property type="match status" value="1"/>
</dbReference>
<dbReference type="InterPro" id="IPR036898">
    <property type="entry name" value="RNA_pol_Rpb7-like_N_sf"/>
</dbReference>
<dbReference type="STRING" id="337451.A0A443NT99"/>
<sequence>MEGLRVADADLVVYIHPSKANKIKQAVLRQLSSALLFQFNENFDGVVLAYDEQFQSNKAKITPGIVPNLGVKLKAKLLLFSPKPDMLLEGKVVKLGKESIHVIVLGFSSAAITFEDIREEFKYKTKHGESVFASMSHKRHVIKVGSMIRFLVKSFDEEILHISGSLIPPHTGCIRWLYRHTIEEVSQLDRSLKKQREKDLEVEMQEQDTQVDAAFTSSIHRHKSKRKRTAEES</sequence>
<keyword evidence="8" id="KW-1185">Reference proteome</keyword>
<evidence type="ECO:0000313" key="8">
    <source>
        <dbReference type="Proteomes" id="UP000283530"/>
    </source>
</evidence>
<proteinExistence type="predicted"/>
<name>A0A443NT99_9MAGN</name>
<dbReference type="GO" id="GO:0006352">
    <property type="term" value="P:DNA-templated transcription initiation"/>
    <property type="evidence" value="ECO:0007669"/>
    <property type="project" value="UniProtKB-UniRule"/>
</dbReference>
<dbReference type="Proteomes" id="UP000283530">
    <property type="component" value="Unassembled WGS sequence"/>
</dbReference>
<feature type="region of interest" description="Disordered" evidence="6">
    <location>
        <begin position="199"/>
        <end position="233"/>
    </location>
</feature>
<evidence type="ECO:0000256" key="3">
    <source>
        <dbReference type="ARBA" id="ARBA00023163"/>
    </source>
</evidence>
<feature type="compositionally biased region" description="Polar residues" evidence="6">
    <location>
        <begin position="207"/>
        <end position="218"/>
    </location>
</feature>
<keyword evidence="2 5" id="KW-0240">DNA-directed RNA polymerase</keyword>
<dbReference type="EMBL" id="QPKB01000004">
    <property type="protein sequence ID" value="RWR81751.1"/>
    <property type="molecule type" value="Genomic_DNA"/>
</dbReference>
<dbReference type="FunFam" id="2.40.50.1060:FF:000002">
    <property type="entry name" value="DNA-directed RNA polymerase"/>
    <property type="match status" value="1"/>
</dbReference>
<dbReference type="AlphaFoldDB" id="A0A443NT99"/>
<dbReference type="PANTHER" id="PTHR12709">
    <property type="entry name" value="DNA-DIRECTED RNA POLYMERASE II, III"/>
    <property type="match status" value="1"/>
</dbReference>
<reference evidence="7 8" key="1">
    <citation type="journal article" date="2019" name="Nat. Plants">
        <title>Stout camphor tree genome fills gaps in understanding of flowering plant genome evolution.</title>
        <authorList>
            <person name="Chaw S.M."/>
            <person name="Liu Y.C."/>
            <person name="Wu Y.W."/>
            <person name="Wang H.Y."/>
            <person name="Lin C.I."/>
            <person name="Wu C.S."/>
            <person name="Ke H.M."/>
            <person name="Chang L.Y."/>
            <person name="Hsu C.Y."/>
            <person name="Yang H.T."/>
            <person name="Sudianto E."/>
            <person name="Hsu M.H."/>
            <person name="Wu K.P."/>
            <person name="Wang L.N."/>
            <person name="Leebens-Mack J.H."/>
            <person name="Tsai I.J."/>
        </authorList>
    </citation>
    <scope>NUCLEOTIDE SEQUENCE [LARGE SCALE GENOMIC DNA]</scope>
    <source>
        <strain evidence="8">cv. Chaw 1501</strain>
        <tissue evidence="7">Young leaves</tissue>
    </source>
</reference>
<dbReference type="Gene3D" id="2.40.50.1060">
    <property type="match status" value="1"/>
</dbReference>
<dbReference type="InterPro" id="IPR012340">
    <property type="entry name" value="NA-bd_OB-fold"/>
</dbReference>
<dbReference type="OrthoDB" id="10250504at2759"/>
<evidence type="ECO:0000256" key="1">
    <source>
        <dbReference type="ARBA" id="ARBA00004123"/>
    </source>
</evidence>
<comment type="function">
    <text evidence="5">DNA-dependent RNA polymerase which catalyzes the transcription of DNA into RNA using the four ribonucleoside triphosphates as substrates.</text>
</comment>
<evidence type="ECO:0000256" key="5">
    <source>
        <dbReference type="RuleBase" id="RU369086"/>
    </source>
</evidence>
<comment type="subcellular location">
    <subcellularLocation>
        <location evidence="1 5">Nucleus</location>
    </subcellularLocation>
</comment>
<evidence type="ECO:0000256" key="2">
    <source>
        <dbReference type="ARBA" id="ARBA00022478"/>
    </source>
</evidence>
<evidence type="ECO:0000313" key="7">
    <source>
        <dbReference type="EMBL" id="RWR81751.1"/>
    </source>
</evidence>
<feature type="compositionally biased region" description="Basic residues" evidence="6">
    <location>
        <begin position="219"/>
        <end position="233"/>
    </location>
</feature>
<dbReference type="Gene3D" id="3.30.1490.120">
    <property type="entry name" value="RNA polymerase Rpb7-like, N-terminal domain"/>
    <property type="match status" value="1"/>
</dbReference>
<keyword evidence="3 5" id="KW-0804">Transcription</keyword>
<comment type="caution">
    <text evidence="7">The sequence shown here is derived from an EMBL/GenBank/DDBJ whole genome shotgun (WGS) entry which is preliminary data.</text>
</comment>
<gene>
    <name evidence="7" type="ORF">CKAN_01044600</name>
</gene>
<protein>
    <recommendedName>
        <fullName evidence="5">DNA-directed RNA polymerase subunit</fullName>
    </recommendedName>
</protein>
<accession>A0A443NT99</accession>